<name>A0ABW7MZ05_9FLAO</name>
<feature type="signal peptide" evidence="2">
    <location>
        <begin position="1"/>
        <end position="23"/>
    </location>
</feature>
<sequence length="113" mass="12648">MKKNYFYIFLFSLFFLTSLNGFSQTNPGSGLPQEKIEGLTIYPNPVSYGQNTVHITSKYNGILTVAIFNVLGKQIASHRISSKTLDVTNLSKGVYVLKISENNISEVRKLVIK</sequence>
<comment type="caution">
    <text evidence="4">The sequence shown here is derived from an EMBL/GenBank/DDBJ whole genome shotgun (WGS) entry which is preliminary data.</text>
</comment>
<evidence type="ECO:0000313" key="4">
    <source>
        <dbReference type="EMBL" id="MFH6770998.1"/>
    </source>
</evidence>
<keyword evidence="5" id="KW-1185">Reference proteome</keyword>
<accession>A0ABW7MZ05</accession>
<proteinExistence type="predicted"/>
<dbReference type="RefSeq" id="WP_344739792.1">
    <property type="nucleotide sequence ID" value="NZ_BAABAY010000001.1"/>
</dbReference>
<evidence type="ECO:0000256" key="2">
    <source>
        <dbReference type="SAM" id="SignalP"/>
    </source>
</evidence>
<dbReference type="Pfam" id="PF18962">
    <property type="entry name" value="Por_Secre_tail"/>
    <property type="match status" value="1"/>
</dbReference>
<reference evidence="4 5" key="1">
    <citation type="submission" date="2024-02" db="EMBL/GenBank/DDBJ databases">
        <title>A Gaetbulibacter species isolated from tidal flats and genomic insights of their niches.</title>
        <authorList>
            <person name="Ye Y."/>
        </authorList>
    </citation>
    <scope>NUCLEOTIDE SEQUENCE [LARGE SCALE GENOMIC DNA]</scope>
    <source>
        <strain evidence="4 5">KYW382</strain>
    </source>
</reference>
<keyword evidence="1 2" id="KW-0732">Signal</keyword>
<evidence type="ECO:0000259" key="3">
    <source>
        <dbReference type="Pfam" id="PF18962"/>
    </source>
</evidence>
<evidence type="ECO:0000313" key="5">
    <source>
        <dbReference type="Proteomes" id="UP001610100"/>
    </source>
</evidence>
<protein>
    <submittedName>
        <fullName evidence="4">T9SS type A sorting domain-containing protein</fullName>
    </submittedName>
</protein>
<gene>
    <name evidence="4" type="ORF">V8G58_03545</name>
</gene>
<evidence type="ECO:0000256" key="1">
    <source>
        <dbReference type="ARBA" id="ARBA00022729"/>
    </source>
</evidence>
<dbReference type="EMBL" id="JBAWKB010000001">
    <property type="protein sequence ID" value="MFH6770998.1"/>
    <property type="molecule type" value="Genomic_DNA"/>
</dbReference>
<organism evidence="4 5">
    <name type="scientific">Gaetbulibacter aestuarii</name>
    <dbReference type="NCBI Taxonomy" id="1502358"/>
    <lineage>
        <taxon>Bacteria</taxon>
        <taxon>Pseudomonadati</taxon>
        <taxon>Bacteroidota</taxon>
        <taxon>Flavobacteriia</taxon>
        <taxon>Flavobacteriales</taxon>
        <taxon>Flavobacteriaceae</taxon>
        <taxon>Gaetbulibacter</taxon>
    </lineage>
</organism>
<feature type="domain" description="Secretion system C-terminal sorting" evidence="3">
    <location>
        <begin position="41"/>
        <end position="112"/>
    </location>
</feature>
<dbReference type="Proteomes" id="UP001610100">
    <property type="component" value="Unassembled WGS sequence"/>
</dbReference>
<dbReference type="InterPro" id="IPR026444">
    <property type="entry name" value="Secre_tail"/>
</dbReference>
<feature type="chain" id="PRO_5047149324" evidence="2">
    <location>
        <begin position="24"/>
        <end position="113"/>
    </location>
</feature>
<dbReference type="NCBIfam" id="TIGR04183">
    <property type="entry name" value="Por_Secre_tail"/>
    <property type="match status" value="1"/>
</dbReference>